<gene>
    <name evidence="1" type="ORF">H0E84_10360</name>
</gene>
<dbReference type="RefSeq" id="WP_180678573.1">
    <property type="nucleotide sequence ID" value="NZ_JACCKA010000062.1"/>
</dbReference>
<name>A0A853JC12_9GAMM</name>
<protein>
    <submittedName>
        <fullName evidence="1">Uncharacterized protein</fullName>
    </submittedName>
</protein>
<evidence type="ECO:0000313" key="2">
    <source>
        <dbReference type="Proteomes" id="UP000578091"/>
    </source>
</evidence>
<comment type="caution">
    <text evidence="1">The sequence shown here is derived from an EMBL/GenBank/DDBJ whole genome shotgun (WGS) entry which is preliminary data.</text>
</comment>
<evidence type="ECO:0000313" key="1">
    <source>
        <dbReference type="EMBL" id="NZA26786.1"/>
    </source>
</evidence>
<dbReference type="AlphaFoldDB" id="A0A853JC12"/>
<dbReference type="Proteomes" id="UP000578091">
    <property type="component" value="Unassembled WGS sequence"/>
</dbReference>
<keyword evidence="2" id="KW-1185">Reference proteome</keyword>
<sequence length="208" mass="22386">MPLQALLAEVHPSWYAAEGEPAPSPGLLEAALRSGLGRRMLARVLLQGGIGDALLAPRPGSGPPTAVTRWPRARLALLVRDLGVLAYAPAIRGEVRREPVRRLRRALGNSYLLALDPTVWDAAVERGVLARLAAGLERALVEDDEALFAMFERQGRNELRAWAAVRDPALADWTALLHERAGAGPAHLPEKPVLLLCTHHESRAAAAA</sequence>
<reference evidence="1 2" key="1">
    <citation type="submission" date="2020-07" db="EMBL/GenBank/DDBJ databases">
        <title>Luteimonas sp. SJ-92.</title>
        <authorList>
            <person name="Huang X.-X."/>
            <person name="Xu L."/>
            <person name="Sun J.-Q."/>
        </authorList>
    </citation>
    <scope>NUCLEOTIDE SEQUENCE [LARGE SCALE GENOMIC DNA]</scope>
    <source>
        <strain evidence="1 2">SJ-92</strain>
    </source>
</reference>
<accession>A0A853JC12</accession>
<organism evidence="1 2">
    <name type="scientific">Luteimonas salinisoli</name>
    <dbReference type="NCBI Taxonomy" id="2752307"/>
    <lineage>
        <taxon>Bacteria</taxon>
        <taxon>Pseudomonadati</taxon>
        <taxon>Pseudomonadota</taxon>
        <taxon>Gammaproteobacteria</taxon>
        <taxon>Lysobacterales</taxon>
        <taxon>Lysobacteraceae</taxon>
        <taxon>Luteimonas</taxon>
    </lineage>
</organism>
<proteinExistence type="predicted"/>
<dbReference type="EMBL" id="JACCKA010000062">
    <property type="protein sequence ID" value="NZA26786.1"/>
    <property type="molecule type" value="Genomic_DNA"/>
</dbReference>